<reference evidence="3 4" key="1">
    <citation type="submission" date="2024-02" db="EMBL/GenBank/DDBJ databases">
        <authorList>
            <person name="Chen Y."/>
            <person name="Shah S."/>
            <person name="Dougan E. K."/>
            <person name="Thang M."/>
            <person name="Chan C."/>
        </authorList>
    </citation>
    <scope>NUCLEOTIDE SEQUENCE [LARGE SCALE GENOMIC DNA]</scope>
</reference>
<sequence>MTAAAELVVPDILVGLDTSNLRGLLEAILARLRQAELQLTQREFEVQDLQEREVDLSSRLTKLEEAFAEEMDDGPALPSATVASATSLTSLQSPTSPRTPGGGLTRGKSKRFLDWEIRMDDLEKMIHFCEGKQKTVNELVEQLRDDSARREHMVKSFDIQLRDLRSSTHEQMDELLAEMKRITEATSEYTDDIQNLKVKLQAAQNLLDRIDMAAFRQELDDVAKRLETRLAGRVETVSADSKRELERNRLDLEKAISRCRSQLNDLVEGALENLRYSLGQKVLMLNPEEGVAAGTSKHCISCFKDRSQSPVRGSVGSDGHLYPHPAEPAAIPEEGSPEQRNSPLISTLLATRERARPLRPVSARGRKPERYDTVLDSYSRMLARANEKTLGKLVGVAQ</sequence>
<accession>A0ABP0L7F2</accession>
<keyword evidence="4" id="KW-1185">Reference proteome</keyword>
<evidence type="ECO:0000313" key="4">
    <source>
        <dbReference type="Proteomes" id="UP001642484"/>
    </source>
</evidence>
<feature type="coiled-coil region" evidence="1">
    <location>
        <begin position="32"/>
        <end position="66"/>
    </location>
</feature>
<feature type="region of interest" description="Disordered" evidence="2">
    <location>
        <begin position="84"/>
        <end position="107"/>
    </location>
</feature>
<protein>
    <submittedName>
        <fullName evidence="3">Uncharacterized protein</fullName>
    </submittedName>
</protein>
<feature type="compositionally biased region" description="Low complexity" evidence="2">
    <location>
        <begin position="323"/>
        <end position="334"/>
    </location>
</feature>
<comment type="caution">
    <text evidence="3">The sequence shown here is derived from an EMBL/GenBank/DDBJ whole genome shotgun (WGS) entry which is preliminary data.</text>
</comment>
<keyword evidence="1" id="KW-0175">Coiled coil</keyword>
<evidence type="ECO:0000256" key="1">
    <source>
        <dbReference type="SAM" id="Coils"/>
    </source>
</evidence>
<feature type="compositionally biased region" description="Low complexity" evidence="2">
    <location>
        <begin position="84"/>
        <end position="96"/>
    </location>
</feature>
<organism evidence="3 4">
    <name type="scientific">Durusdinium trenchii</name>
    <dbReference type="NCBI Taxonomy" id="1381693"/>
    <lineage>
        <taxon>Eukaryota</taxon>
        <taxon>Sar</taxon>
        <taxon>Alveolata</taxon>
        <taxon>Dinophyceae</taxon>
        <taxon>Suessiales</taxon>
        <taxon>Symbiodiniaceae</taxon>
        <taxon>Durusdinium</taxon>
    </lineage>
</organism>
<dbReference type="EMBL" id="CAXAMN010011113">
    <property type="protein sequence ID" value="CAK9034117.1"/>
    <property type="molecule type" value="Genomic_DNA"/>
</dbReference>
<name>A0ABP0L7F2_9DINO</name>
<evidence type="ECO:0000256" key="2">
    <source>
        <dbReference type="SAM" id="MobiDB-lite"/>
    </source>
</evidence>
<feature type="coiled-coil region" evidence="1">
    <location>
        <begin position="172"/>
        <end position="213"/>
    </location>
</feature>
<proteinExistence type="predicted"/>
<dbReference type="Proteomes" id="UP001642484">
    <property type="component" value="Unassembled WGS sequence"/>
</dbReference>
<gene>
    <name evidence="3" type="ORF">CCMP2556_LOCUS19335</name>
</gene>
<feature type="region of interest" description="Disordered" evidence="2">
    <location>
        <begin position="307"/>
        <end position="341"/>
    </location>
</feature>
<evidence type="ECO:0000313" key="3">
    <source>
        <dbReference type="EMBL" id="CAK9034117.1"/>
    </source>
</evidence>